<evidence type="ECO:0000313" key="2">
    <source>
        <dbReference type="EMBL" id="KIM92917.1"/>
    </source>
</evidence>
<feature type="region of interest" description="Disordered" evidence="1">
    <location>
        <begin position="1"/>
        <end position="26"/>
    </location>
</feature>
<name>A0A0C3CT99_OIDMZ</name>
<proteinExistence type="predicted"/>
<dbReference type="EMBL" id="KN832902">
    <property type="protein sequence ID" value="KIM92917.1"/>
    <property type="molecule type" value="Genomic_DNA"/>
</dbReference>
<dbReference type="AlphaFoldDB" id="A0A0C3CT99"/>
<reference evidence="2 3" key="1">
    <citation type="submission" date="2014-04" db="EMBL/GenBank/DDBJ databases">
        <authorList>
            <consortium name="DOE Joint Genome Institute"/>
            <person name="Kuo A."/>
            <person name="Martino E."/>
            <person name="Perotto S."/>
            <person name="Kohler A."/>
            <person name="Nagy L.G."/>
            <person name="Floudas D."/>
            <person name="Copeland A."/>
            <person name="Barry K.W."/>
            <person name="Cichocki N."/>
            <person name="Veneault-Fourrey C."/>
            <person name="LaButti K."/>
            <person name="Lindquist E.A."/>
            <person name="Lipzen A."/>
            <person name="Lundell T."/>
            <person name="Morin E."/>
            <person name="Murat C."/>
            <person name="Sun H."/>
            <person name="Tunlid A."/>
            <person name="Henrissat B."/>
            <person name="Grigoriev I.V."/>
            <person name="Hibbett D.S."/>
            <person name="Martin F."/>
            <person name="Nordberg H.P."/>
            <person name="Cantor M.N."/>
            <person name="Hua S.X."/>
        </authorList>
    </citation>
    <scope>NUCLEOTIDE SEQUENCE [LARGE SCALE GENOMIC DNA]</scope>
    <source>
        <strain evidence="2 3">Zn</strain>
    </source>
</reference>
<protein>
    <submittedName>
        <fullName evidence="2">Uncharacterized protein</fullName>
    </submittedName>
</protein>
<gene>
    <name evidence="2" type="ORF">OIDMADRAFT_62041</name>
</gene>
<reference evidence="3" key="2">
    <citation type="submission" date="2015-01" db="EMBL/GenBank/DDBJ databases">
        <title>Evolutionary Origins and Diversification of the Mycorrhizal Mutualists.</title>
        <authorList>
            <consortium name="DOE Joint Genome Institute"/>
            <consortium name="Mycorrhizal Genomics Consortium"/>
            <person name="Kohler A."/>
            <person name="Kuo A."/>
            <person name="Nagy L.G."/>
            <person name="Floudas D."/>
            <person name="Copeland A."/>
            <person name="Barry K.W."/>
            <person name="Cichocki N."/>
            <person name="Veneault-Fourrey C."/>
            <person name="LaButti K."/>
            <person name="Lindquist E.A."/>
            <person name="Lipzen A."/>
            <person name="Lundell T."/>
            <person name="Morin E."/>
            <person name="Murat C."/>
            <person name="Riley R."/>
            <person name="Ohm R."/>
            <person name="Sun H."/>
            <person name="Tunlid A."/>
            <person name="Henrissat B."/>
            <person name="Grigoriev I.V."/>
            <person name="Hibbett D.S."/>
            <person name="Martin F."/>
        </authorList>
    </citation>
    <scope>NUCLEOTIDE SEQUENCE [LARGE SCALE GENOMIC DNA]</scope>
    <source>
        <strain evidence="3">Zn</strain>
    </source>
</reference>
<evidence type="ECO:0000313" key="3">
    <source>
        <dbReference type="Proteomes" id="UP000054321"/>
    </source>
</evidence>
<keyword evidence="3" id="KW-1185">Reference proteome</keyword>
<dbReference type="OrthoDB" id="4812032at2759"/>
<accession>A0A0C3CT99</accession>
<dbReference type="HOGENOM" id="CLU_1034776_0_0_1"/>
<dbReference type="InParanoid" id="A0A0C3CT99"/>
<evidence type="ECO:0000256" key="1">
    <source>
        <dbReference type="SAM" id="MobiDB-lite"/>
    </source>
</evidence>
<organism evidence="2 3">
    <name type="scientific">Oidiodendron maius (strain Zn)</name>
    <dbReference type="NCBI Taxonomy" id="913774"/>
    <lineage>
        <taxon>Eukaryota</taxon>
        <taxon>Fungi</taxon>
        <taxon>Dikarya</taxon>
        <taxon>Ascomycota</taxon>
        <taxon>Pezizomycotina</taxon>
        <taxon>Leotiomycetes</taxon>
        <taxon>Leotiomycetes incertae sedis</taxon>
        <taxon>Myxotrichaceae</taxon>
        <taxon>Oidiodendron</taxon>
    </lineage>
</organism>
<sequence length="269" mass="29362">MAELKDNTLTSDPYGDSHPKRRAWAEPDIFGSGGQIMKRCKIPAVTNPVNTLNATPATLGSRKSSVLAIPHSTDTIHQLSSKLTAIVEVIVAGKSIAVATAFSAAPVQERSASRAAEAQMTPMEKVAWTAFIEGTWRLPEIDWDDSLAPAPTSSKSLKIAQRRTEALNQLYKTDRAHEGHIVWIIQNRIELLPLIKAMARVIGSERNLVGGRVEWSPTEFADLQSINKILSTSEQICQGRGKMVLSSNIPGAINALQIKRRHLKASISK</sequence>
<dbReference type="Proteomes" id="UP000054321">
    <property type="component" value="Unassembled WGS sequence"/>
</dbReference>